<feature type="transmembrane region" description="Helical" evidence="1">
    <location>
        <begin position="178"/>
        <end position="196"/>
    </location>
</feature>
<dbReference type="AlphaFoldDB" id="D8K9L0"/>
<dbReference type="HOGENOM" id="CLU_1093413_0_0_6"/>
<organism evidence="2 3">
    <name type="scientific">Nitrosococcus watsoni (strain C-113)</name>
    <dbReference type="NCBI Taxonomy" id="105559"/>
    <lineage>
        <taxon>Bacteria</taxon>
        <taxon>Pseudomonadati</taxon>
        <taxon>Pseudomonadota</taxon>
        <taxon>Gammaproteobacteria</taxon>
        <taxon>Chromatiales</taxon>
        <taxon>Chromatiaceae</taxon>
        <taxon>Nitrosococcus</taxon>
    </lineage>
</organism>
<reference evidence="2 3" key="1">
    <citation type="submission" date="2010-06" db="EMBL/GenBank/DDBJ databases">
        <title>Complete sequence of chromosome of Nitrosococcus watsoni C-113.</title>
        <authorList>
            <consortium name="US DOE Joint Genome Institute"/>
            <person name="Lucas S."/>
            <person name="Copeland A."/>
            <person name="Lapidus A."/>
            <person name="Cheng J.-F."/>
            <person name="Bruce D."/>
            <person name="Goodwin L."/>
            <person name="Pitluck S."/>
            <person name="Malfatti S.A."/>
            <person name="Chain P.S.G."/>
            <person name="Land M."/>
            <person name="Hauser L."/>
            <person name="Kyrpides N."/>
            <person name="Ivanova N."/>
            <person name="Cambell M.A."/>
            <person name="Heidelberg J.F."/>
            <person name="Klotz M.G."/>
            <person name="Woyke T."/>
        </authorList>
    </citation>
    <scope>NUCLEOTIDE SEQUENCE [LARGE SCALE GENOMIC DNA]</scope>
    <source>
        <strain evidence="2 3">C-113</strain>
    </source>
</reference>
<name>D8K9L0_NITWC</name>
<dbReference type="RefSeq" id="WP_013219410.1">
    <property type="nucleotide sequence ID" value="NC_014315.1"/>
</dbReference>
<dbReference type="Proteomes" id="UP000000393">
    <property type="component" value="Chromosome"/>
</dbReference>
<gene>
    <name evidence="2" type="ordered locus">Nwat_0329</name>
</gene>
<proteinExistence type="predicted"/>
<dbReference type="OrthoDB" id="5761185at2"/>
<dbReference type="KEGG" id="nwa:Nwat_0329"/>
<keyword evidence="1" id="KW-0812">Transmembrane</keyword>
<keyword evidence="3" id="KW-1185">Reference proteome</keyword>
<evidence type="ECO:0000256" key="1">
    <source>
        <dbReference type="SAM" id="Phobius"/>
    </source>
</evidence>
<sequence>MVTKTELLTQAAQQASIEADKRHLNDSAKKQLQTEAQAIIEDIFRSIGWKNAEKVPAIPSNSLTSWHHRTLNDRESDWRSLNFVQEELHQAARRYLRAPWLHCRELDWLILNTLVYGDYLAALDTIRARTMPFSRYQSSKSGKTGLRVLAEAWRVALLLLKIAAWFIIFAAVSPASPMGPLIWIGVTGGWLWRKWAIRRKNNALLKSMFSAYGALNPTHPDWPKIREGLKKSQALGAVWNNMIYPLVEMRMQKT</sequence>
<evidence type="ECO:0000313" key="3">
    <source>
        <dbReference type="Proteomes" id="UP000000393"/>
    </source>
</evidence>
<keyword evidence="1" id="KW-0472">Membrane</keyword>
<protein>
    <submittedName>
        <fullName evidence="2">Uncharacterized protein</fullName>
    </submittedName>
</protein>
<evidence type="ECO:0000313" key="2">
    <source>
        <dbReference type="EMBL" id="ADJ27299.1"/>
    </source>
</evidence>
<dbReference type="EMBL" id="CP002086">
    <property type="protein sequence ID" value="ADJ27299.1"/>
    <property type="molecule type" value="Genomic_DNA"/>
</dbReference>
<accession>D8K9L0</accession>
<keyword evidence="1" id="KW-1133">Transmembrane helix</keyword>